<dbReference type="PATRIC" id="fig|1230460.4.peg.2049"/>
<evidence type="ECO:0000256" key="1">
    <source>
        <dbReference type="ARBA" id="ARBA00022475"/>
    </source>
</evidence>
<keyword evidence="4" id="KW-0479">Metal-binding</keyword>
<keyword evidence="2 10" id="KW-0645">Protease</keyword>
<dbReference type="GO" id="GO:0046872">
    <property type="term" value="F:metal ion binding"/>
    <property type="evidence" value="ECO:0007669"/>
    <property type="project" value="UniProtKB-KW"/>
</dbReference>
<comment type="caution">
    <text evidence="13">The sequence shown here is derived from an EMBL/GenBank/DDBJ whole genome shotgun (WGS) entry which is preliminary data.</text>
</comment>
<keyword evidence="3 11" id="KW-0812">Transmembrane</keyword>
<evidence type="ECO:0000256" key="8">
    <source>
        <dbReference type="ARBA" id="ARBA00023049"/>
    </source>
</evidence>
<evidence type="ECO:0000313" key="14">
    <source>
        <dbReference type="Proteomes" id="UP000011661"/>
    </source>
</evidence>
<evidence type="ECO:0000256" key="3">
    <source>
        <dbReference type="ARBA" id="ARBA00022692"/>
    </source>
</evidence>
<dbReference type="GO" id="GO:0004222">
    <property type="term" value="F:metalloendopeptidase activity"/>
    <property type="evidence" value="ECO:0007669"/>
    <property type="project" value="InterPro"/>
</dbReference>
<evidence type="ECO:0000256" key="5">
    <source>
        <dbReference type="ARBA" id="ARBA00022801"/>
    </source>
</evidence>
<keyword evidence="13" id="KW-0346">Stress response</keyword>
<comment type="cofactor">
    <cofactor evidence="10">
        <name>Zn(2+)</name>
        <dbReference type="ChEBI" id="CHEBI:29105"/>
    </cofactor>
    <text evidence="10">Binds 1 zinc ion per subunit.</text>
</comment>
<dbReference type="AlphaFoldDB" id="L9W4N0"/>
<evidence type="ECO:0000259" key="12">
    <source>
        <dbReference type="Pfam" id="PF01435"/>
    </source>
</evidence>
<evidence type="ECO:0000256" key="11">
    <source>
        <dbReference type="SAM" id="Phobius"/>
    </source>
</evidence>
<keyword evidence="5 10" id="KW-0378">Hydrolase</keyword>
<dbReference type="Gene3D" id="3.30.2010.10">
    <property type="entry name" value="Metalloproteases ('zincins'), catalytic domain"/>
    <property type="match status" value="1"/>
</dbReference>
<keyword evidence="6 10" id="KW-0862">Zinc</keyword>
<comment type="similarity">
    <text evidence="10">Belongs to the peptidase M48 family.</text>
</comment>
<dbReference type="eggNOG" id="arCOG01331">
    <property type="taxonomic scope" value="Archaea"/>
</dbReference>
<keyword evidence="9 11" id="KW-0472">Membrane</keyword>
<feature type="transmembrane region" description="Helical" evidence="11">
    <location>
        <begin position="12"/>
        <end position="32"/>
    </location>
</feature>
<dbReference type="InterPro" id="IPR001915">
    <property type="entry name" value="Peptidase_M48"/>
</dbReference>
<name>L9W4N0_9EURY</name>
<feature type="domain" description="Peptidase M48" evidence="12">
    <location>
        <begin position="157"/>
        <end position="389"/>
    </location>
</feature>
<organism evidence="13 14">
    <name type="scientific">Natronorubrum sulfidifaciens JCM 14089</name>
    <dbReference type="NCBI Taxonomy" id="1230460"/>
    <lineage>
        <taxon>Archaea</taxon>
        <taxon>Methanobacteriati</taxon>
        <taxon>Methanobacteriota</taxon>
        <taxon>Stenosarchaea group</taxon>
        <taxon>Halobacteria</taxon>
        <taxon>Halobacteriales</taxon>
        <taxon>Natrialbaceae</taxon>
        <taxon>Natronorubrum</taxon>
    </lineage>
</organism>
<keyword evidence="1" id="KW-1003">Cell membrane</keyword>
<keyword evidence="8 10" id="KW-0482">Metalloprotease</keyword>
<evidence type="ECO:0000256" key="6">
    <source>
        <dbReference type="ARBA" id="ARBA00022833"/>
    </source>
</evidence>
<dbReference type="Proteomes" id="UP000011661">
    <property type="component" value="Unassembled WGS sequence"/>
</dbReference>
<evidence type="ECO:0000256" key="4">
    <source>
        <dbReference type="ARBA" id="ARBA00022723"/>
    </source>
</evidence>
<dbReference type="Pfam" id="PF01435">
    <property type="entry name" value="Peptidase_M48"/>
    <property type="match status" value="1"/>
</dbReference>
<gene>
    <name evidence="13" type="ORF">C495_10104</name>
</gene>
<dbReference type="PANTHER" id="PTHR43221">
    <property type="entry name" value="PROTEASE HTPX"/>
    <property type="match status" value="1"/>
</dbReference>
<evidence type="ECO:0000313" key="13">
    <source>
        <dbReference type="EMBL" id="ELY44246.1"/>
    </source>
</evidence>
<dbReference type="GO" id="GO:0006508">
    <property type="term" value="P:proteolysis"/>
    <property type="evidence" value="ECO:0007669"/>
    <property type="project" value="UniProtKB-KW"/>
</dbReference>
<dbReference type="PANTHER" id="PTHR43221:SF2">
    <property type="entry name" value="PROTEASE HTPX HOMOLOG"/>
    <property type="match status" value="1"/>
</dbReference>
<dbReference type="STRING" id="1230460.C495_10104"/>
<keyword evidence="14" id="KW-1185">Reference proteome</keyword>
<evidence type="ECO:0000256" key="2">
    <source>
        <dbReference type="ARBA" id="ARBA00022670"/>
    </source>
</evidence>
<reference evidence="13 14" key="1">
    <citation type="journal article" date="2014" name="PLoS Genet.">
        <title>Phylogenetically driven sequencing of extremely halophilic archaea reveals strategies for static and dynamic osmo-response.</title>
        <authorList>
            <person name="Becker E.A."/>
            <person name="Seitzer P.M."/>
            <person name="Tritt A."/>
            <person name="Larsen D."/>
            <person name="Krusor M."/>
            <person name="Yao A.I."/>
            <person name="Wu D."/>
            <person name="Madern D."/>
            <person name="Eisen J.A."/>
            <person name="Darling A.E."/>
            <person name="Facciotti M.T."/>
        </authorList>
    </citation>
    <scope>NUCLEOTIDE SEQUENCE [LARGE SCALE GENOMIC DNA]</scope>
    <source>
        <strain evidence="13 14">JCM 14089</strain>
    </source>
</reference>
<evidence type="ECO:0000256" key="10">
    <source>
        <dbReference type="RuleBase" id="RU003983"/>
    </source>
</evidence>
<evidence type="ECO:0000256" key="7">
    <source>
        <dbReference type="ARBA" id="ARBA00022989"/>
    </source>
</evidence>
<protein>
    <submittedName>
        <fullName evidence="13">Heat shock protein HtpX</fullName>
    </submittedName>
</protein>
<feature type="transmembrane region" description="Helical" evidence="11">
    <location>
        <begin position="44"/>
        <end position="67"/>
    </location>
</feature>
<evidence type="ECO:0000256" key="9">
    <source>
        <dbReference type="ARBA" id="ARBA00023136"/>
    </source>
</evidence>
<proteinExistence type="inferred from homology"/>
<keyword evidence="7 11" id="KW-1133">Transmembrane helix</keyword>
<sequence length="394" mass="41573">MSPSRLLRLQLVVSIVLLVGLTLAFLCGIWLVSYGLLELLETGALEVVTIGAAASLTVAAVAGLGAVRGRRGSDRLPRRRLTELGGVLLPSTAVHAVWIFPVVWFLIYMTVVFVAPNSQVLATIGSASLLAAIAALEYRHVGTIEQAAGAVPIAPDDAPRVHQIATRVATLYDVPVPTIAVSDREAPEAMAVGLRPGTVHLVLSLGTLRALSDDELEAVIAHELAHVANRDAMVMTAASVPVVLAEGIRTRLDDDSSGAVVTVPLAAVASATALLGRVVTAGLSRARERAADRAAAEATGSPAALASALQTLDDRIDELPSQDLRAVSSVSSLSILSLEEETGEKLMLGPDGDVEPSYWWLRTRLQRLSNWLFRTHPSTPSRIESLKTLAGESR</sequence>
<accession>L9W4N0</accession>
<dbReference type="InterPro" id="IPR050083">
    <property type="entry name" value="HtpX_protease"/>
</dbReference>
<feature type="transmembrane region" description="Helical" evidence="11">
    <location>
        <begin position="87"/>
        <end position="114"/>
    </location>
</feature>
<dbReference type="EMBL" id="AOHX01000039">
    <property type="protein sequence ID" value="ELY44246.1"/>
    <property type="molecule type" value="Genomic_DNA"/>
</dbReference>